<evidence type="ECO:0000256" key="1">
    <source>
        <dbReference type="SAM" id="MobiDB-lite"/>
    </source>
</evidence>
<dbReference type="Proteomes" id="UP000190648">
    <property type="component" value="Unassembled WGS sequence"/>
</dbReference>
<sequence>MSCNSLHGLEKVFPSLVLQGGTESPAPSMARDPTLTLFQGRTLPLPPAPSSPSSGIKSHRSSERGAEEENSRKSLFPPGIY</sequence>
<organism evidence="2 3">
    <name type="scientific">Patagioenas fasciata monilis</name>
    <dbReference type="NCBI Taxonomy" id="372326"/>
    <lineage>
        <taxon>Eukaryota</taxon>
        <taxon>Metazoa</taxon>
        <taxon>Chordata</taxon>
        <taxon>Craniata</taxon>
        <taxon>Vertebrata</taxon>
        <taxon>Euteleostomi</taxon>
        <taxon>Archelosauria</taxon>
        <taxon>Archosauria</taxon>
        <taxon>Dinosauria</taxon>
        <taxon>Saurischia</taxon>
        <taxon>Theropoda</taxon>
        <taxon>Coelurosauria</taxon>
        <taxon>Aves</taxon>
        <taxon>Neognathae</taxon>
        <taxon>Neoaves</taxon>
        <taxon>Columbimorphae</taxon>
        <taxon>Columbiformes</taxon>
        <taxon>Columbidae</taxon>
        <taxon>Patagioenas</taxon>
    </lineage>
</organism>
<keyword evidence="3" id="KW-1185">Reference proteome</keyword>
<proteinExistence type="predicted"/>
<protein>
    <submittedName>
        <fullName evidence="2">Uncharacterized protein</fullName>
    </submittedName>
</protein>
<feature type="compositionally biased region" description="Basic and acidic residues" evidence="1">
    <location>
        <begin position="60"/>
        <end position="72"/>
    </location>
</feature>
<evidence type="ECO:0000313" key="3">
    <source>
        <dbReference type="Proteomes" id="UP000190648"/>
    </source>
</evidence>
<accession>A0A1V4JCE5</accession>
<dbReference type="EMBL" id="LSYS01008070">
    <property type="protein sequence ID" value="OPJ69861.1"/>
    <property type="molecule type" value="Genomic_DNA"/>
</dbReference>
<gene>
    <name evidence="2" type="ORF">AV530_004493</name>
</gene>
<evidence type="ECO:0000313" key="2">
    <source>
        <dbReference type="EMBL" id="OPJ69861.1"/>
    </source>
</evidence>
<dbReference type="AlphaFoldDB" id="A0A1V4JCE5"/>
<feature type="region of interest" description="Disordered" evidence="1">
    <location>
        <begin position="19"/>
        <end position="81"/>
    </location>
</feature>
<reference evidence="2 3" key="1">
    <citation type="submission" date="2016-02" db="EMBL/GenBank/DDBJ databases">
        <title>Band-tailed pigeon sequencing and assembly.</title>
        <authorList>
            <person name="Soares A.E."/>
            <person name="Novak B.J."/>
            <person name="Rice E.S."/>
            <person name="O'Connell B."/>
            <person name="Chang D."/>
            <person name="Weber S."/>
            <person name="Shapiro B."/>
        </authorList>
    </citation>
    <scope>NUCLEOTIDE SEQUENCE [LARGE SCALE GENOMIC DNA]</scope>
    <source>
        <strain evidence="2">BTP2013</strain>
        <tissue evidence="2">Blood</tissue>
    </source>
</reference>
<comment type="caution">
    <text evidence="2">The sequence shown here is derived from an EMBL/GenBank/DDBJ whole genome shotgun (WGS) entry which is preliminary data.</text>
</comment>
<name>A0A1V4JCE5_PATFA</name>